<evidence type="ECO:0000256" key="6">
    <source>
        <dbReference type="ARBA" id="ARBA00023125"/>
    </source>
</evidence>
<dbReference type="AlphaFoldDB" id="A0AA94EEW0"/>
<dbReference type="CDD" id="cd00009">
    <property type="entry name" value="AAA"/>
    <property type="match status" value="1"/>
</dbReference>
<dbReference type="Pfam" id="PF00158">
    <property type="entry name" value="Sigma54_activat"/>
    <property type="match status" value="1"/>
</dbReference>
<protein>
    <submittedName>
        <fullName evidence="11">Sigma-54-dependent Fis family transcriptional regulator</fullName>
    </submittedName>
</protein>
<keyword evidence="4" id="KW-0902">Two-component regulatory system</keyword>
<dbReference type="GO" id="GO:0006355">
    <property type="term" value="P:regulation of DNA-templated transcription"/>
    <property type="evidence" value="ECO:0007669"/>
    <property type="project" value="InterPro"/>
</dbReference>
<dbReference type="InterPro" id="IPR009057">
    <property type="entry name" value="Homeodomain-like_sf"/>
</dbReference>
<evidence type="ECO:0000256" key="5">
    <source>
        <dbReference type="ARBA" id="ARBA00023015"/>
    </source>
</evidence>
<keyword evidence="2" id="KW-0547">Nucleotide-binding</keyword>
<keyword evidence="1 8" id="KW-0597">Phosphoprotein</keyword>
<comment type="caution">
    <text evidence="11">The sequence shown here is derived from an EMBL/GenBank/DDBJ whole genome shotgun (WGS) entry which is preliminary data.</text>
</comment>
<dbReference type="PROSITE" id="PS00688">
    <property type="entry name" value="SIGMA54_INTERACT_3"/>
    <property type="match status" value="1"/>
</dbReference>
<dbReference type="SMART" id="SM00382">
    <property type="entry name" value="AAA"/>
    <property type="match status" value="1"/>
</dbReference>
<dbReference type="Gene3D" id="3.40.50.300">
    <property type="entry name" value="P-loop containing nucleotide triphosphate hydrolases"/>
    <property type="match status" value="1"/>
</dbReference>
<dbReference type="SUPFAM" id="SSF52540">
    <property type="entry name" value="P-loop containing nucleoside triphosphate hydrolases"/>
    <property type="match status" value="1"/>
</dbReference>
<dbReference type="InterPro" id="IPR027417">
    <property type="entry name" value="P-loop_NTPase"/>
</dbReference>
<dbReference type="Pfam" id="PF25601">
    <property type="entry name" value="AAA_lid_14"/>
    <property type="match status" value="1"/>
</dbReference>
<sequence>MVEAKILIVEDDAALREAIIDTLELADYCCLEADSGEAALVMLKQQPVDLIISDVQMPGIDGLQLLRSLNNQGIDVPVIVMTAFAKVDDAVIAMREGAIDYLSKPFSTETLLKLVQRQLPLTEQDQCSVVAEDPSSQALLEMAKKVAATDATVMITGPSGTGKEVLARYVHEQSNRKEQPFVAINCAAIPENMLESLLFGYEKGAFTGATQATPGKFELAQGGTILLDEITEMDINLQAKLLRVLQERQVERLGARKSIQLDVRVIATSNRDLKQAVTEGRFREDLLYRLNVFPLQWRALAERRKDIVPIAEALLVRHRQRLGIKQQVRFGSAAKQALEHYAWPGNIRELENVIQRALVLQSDGEIKPQDLMLELDLDSVFPEQVADSADSNPSELPSNTETVADGLGESMFHQEYKIIKQALQRHQGKRKPVAEELGISPRTLRYKLAKIRENGLPI</sequence>
<dbReference type="Gene3D" id="1.10.8.60">
    <property type="match status" value="1"/>
</dbReference>
<feature type="modified residue" description="4-aspartylphosphate" evidence="8">
    <location>
        <position position="54"/>
    </location>
</feature>
<dbReference type="InterPro" id="IPR011006">
    <property type="entry name" value="CheY-like_superfamily"/>
</dbReference>
<keyword evidence="5" id="KW-0805">Transcription regulation</keyword>
<dbReference type="FunFam" id="3.40.50.300:FF:000006">
    <property type="entry name" value="DNA-binding transcriptional regulator NtrC"/>
    <property type="match status" value="1"/>
</dbReference>
<keyword evidence="12" id="KW-1185">Reference proteome</keyword>
<dbReference type="InterPro" id="IPR025944">
    <property type="entry name" value="Sigma_54_int_dom_CS"/>
</dbReference>
<dbReference type="EMBL" id="PIPS01000003">
    <property type="protein sequence ID" value="RUO42601.1"/>
    <property type="molecule type" value="Genomic_DNA"/>
</dbReference>
<dbReference type="PANTHER" id="PTHR32071">
    <property type="entry name" value="TRANSCRIPTIONAL REGULATORY PROTEIN"/>
    <property type="match status" value="1"/>
</dbReference>
<evidence type="ECO:0000259" key="10">
    <source>
        <dbReference type="PROSITE" id="PS50110"/>
    </source>
</evidence>
<feature type="domain" description="Response regulatory" evidence="10">
    <location>
        <begin position="5"/>
        <end position="119"/>
    </location>
</feature>
<dbReference type="Gene3D" id="1.10.10.60">
    <property type="entry name" value="Homeodomain-like"/>
    <property type="match status" value="1"/>
</dbReference>
<dbReference type="PROSITE" id="PS50045">
    <property type="entry name" value="SIGMA54_INTERACT_4"/>
    <property type="match status" value="1"/>
</dbReference>
<dbReference type="Gene3D" id="3.40.50.2300">
    <property type="match status" value="1"/>
</dbReference>
<dbReference type="GO" id="GO:0043565">
    <property type="term" value="F:sequence-specific DNA binding"/>
    <property type="evidence" value="ECO:0007669"/>
    <property type="project" value="InterPro"/>
</dbReference>
<gene>
    <name evidence="11" type="ORF">CWE23_11020</name>
</gene>
<dbReference type="InterPro" id="IPR002078">
    <property type="entry name" value="Sigma_54_int"/>
</dbReference>
<dbReference type="SUPFAM" id="SSF52172">
    <property type="entry name" value="CheY-like"/>
    <property type="match status" value="1"/>
</dbReference>
<evidence type="ECO:0000313" key="11">
    <source>
        <dbReference type="EMBL" id="RUO42601.1"/>
    </source>
</evidence>
<evidence type="ECO:0000256" key="3">
    <source>
        <dbReference type="ARBA" id="ARBA00022840"/>
    </source>
</evidence>
<dbReference type="Proteomes" id="UP000286680">
    <property type="component" value="Unassembled WGS sequence"/>
</dbReference>
<dbReference type="SMART" id="SM00448">
    <property type="entry name" value="REC"/>
    <property type="match status" value="1"/>
</dbReference>
<accession>A0AA94EEW0</accession>
<dbReference type="PRINTS" id="PR01590">
    <property type="entry name" value="HTHFIS"/>
</dbReference>
<evidence type="ECO:0000256" key="4">
    <source>
        <dbReference type="ARBA" id="ARBA00023012"/>
    </source>
</evidence>
<dbReference type="InterPro" id="IPR003593">
    <property type="entry name" value="AAA+_ATPase"/>
</dbReference>
<keyword evidence="3" id="KW-0067">ATP-binding</keyword>
<evidence type="ECO:0000313" key="12">
    <source>
        <dbReference type="Proteomes" id="UP000286680"/>
    </source>
</evidence>
<proteinExistence type="predicted"/>
<dbReference type="GO" id="GO:0005524">
    <property type="term" value="F:ATP binding"/>
    <property type="evidence" value="ECO:0007669"/>
    <property type="project" value="UniProtKB-KW"/>
</dbReference>
<dbReference type="GO" id="GO:0000160">
    <property type="term" value="P:phosphorelay signal transduction system"/>
    <property type="evidence" value="ECO:0007669"/>
    <property type="project" value="UniProtKB-KW"/>
</dbReference>
<dbReference type="InterPro" id="IPR002197">
    <property type="entry name" value="HTH_Fis"/>
</dbReference>
<dbReference type="PROSITE" id="PS50110">
    <property type="entry name" value="RESPONSE_REGULATORY"/>
    <property type="match status" value="1"/>
</dbReference>
<dbReference type="InterPro" id="IPR001789">
    <property type="entry name" value="Sig_transdc_resp-reg_receiver"/>
</dbReference>
<name>A0AA94EEW0_9GAMM</name>
<dbReference type="RefSeq" id="WP_126820268.1">
    <property type="nucleotide sequence ID" value="NZ_PIPS01000003.1"/>
</dbReference>
<organism evidence="11 12">
    <name type="scientific">Idiomarina aquatica</name>
    <dbReference type="NCBI Taxonomy" id="1327752"/>
    <lineage>
        <taxon>Bacteria</taxon>
        <taxon>Pseudomonadati</taxon>
        <taxon>Pseudomonadota</taxon>
        <taxon>Gammaproteobacteria</taxon>
        <taxon>Alteromonadales</taxon>
        <taxon>Idiomarinaceae</taxon>
        <taxon>Idiomarina</taxon>
    </lineage>
</organism>
<dbReference type="Pfam" id="PF00072">
    <property type="entry name" value="Response_reg"/>
    <property type="match status" value="1"/>
</dbReference>
<evidence type="ECO:0000256" key="8">
    <source>
        <dbReference type="PROSITE-ProRule" id="PRU00169"/>
    </source>
</evidence>
<dbReference type="Pfam" id="PF02954">
    <property type="entry name" value="HTH_8"/>
    <property type="match status" value="1"/>
</dbReference>
<dbReference type="FunFam" id="3.40.50.2300:FF:000018">
    <property type="entry name" value="DNA-binding transcriptional regulator NtrC"/>
    <property type="match status" value="1"/>
</dbReference>
<evidence type="ECO:0000259" key="9">
    <source>
        <dbReference type="PROSITE" id="PS50045"/>
    </source>
</evidence>
<dbReference type="PANTHER" id="PTHR32071:SF21">
    <property type="entry name" value="TRANSCRIPTIONAL REGULATORY PROTEIN FLGR"/>
    <property type="match status" value="1"/>
</dbReference>
<evidence type="ECO:0000256" key="1">
    <source>
        <dbReference type="ARBA" id="ARBA00022553"/>
    </source>
</evidence>
<feature type="domain" description="Sigma-54 factor interaction" evidence="9">
    <location>
        <begin position="129"/>
        <end position="359"/>
    </location>
</feature>
<dbReference type="InterPro" id="IPR025943">
    <property type="entry name" value="Sigma_54_int_dom_ATP-bd_2"/>
</dbReference>
<reference evidence="12" key="1">
    <citation type="journal article" date="2018" name="Front. Microbiol.">
        <title>Genome-Based Analysis Reveals the Taxonomy and Diversity of the Family Idiomarinaceae.</title>
        <authorList>
            <person name="Liu Y."/>
            <person name="Lai Q."/>
            <person name="Shao Z."/>
        </authorList>
    </citation>
    <scope>NUCLEOTIDE SEQUENCE [LARGE SCALE GENOMIC DNA]</scope>
    <source>
        <strain evidence="12">SN-14</strain>
    </source>
</reference>
<dbReference type="PROSITE" id="PS00676">
    <property type="entry name" value="SIGMA54_INTERACT_2"/>
    <property type="match status" value="1"/>
</dbReference>
<keyword evidence="7" id="KW-0804">Transcription</keyword>
<evidence type="ECO:0000256" key="2">
    <source>
        <dbReference type="ARBA" id="ARBA00022741"/>
    </source>
</evidence>
<keyword evidence="6" id="KW-0238">DNA-binding</keyword>
<dbReference type="SUPFAM" id="SSF46689">
    <property type="entry name" value="Homeodomain-like"/>
    <property type="match status" value="1"/>
</dbReference>
<evidence type="ECO:0000256" key="7">
    <source>
        <dbReference type="ARBA" id="ARBA00023163"/>
    </source>
</evidence>
<dbReference type="InterPro" id="IPR058031">
    <property type="entry name" value="AAA_lid_NorR"/>
</dbReference>